<organism evidence="1">
    <name type="scientific">Anguilla anguilla</name>
    <name type="common">European freshwater eel</name>
    <name type="synonym">Muraena anguilla</name>
    <dbReference type="NCBI Taxonomy" id="7936"/>
    <lineage>
        <taxon>Eukaryota</taxon>
        <taxon>Metazoa</taxon>
        <taxon>Chordata</taxon>
        <taxon>Craniata</taxon>
        <taxon>Vertebrata</taxon>
        <taxon>Euteleostomi</taxon>
        <taxon>Actinopterygii</taxon>
        <taxon>Neopterygii</taxon>
        <taxon>Teleostei</taxon>
        <taxon>Anguilliformes</taxon>
        <taxon>Anguillidae</taxon>
        <taxon>Anguilla</taxon>
    </lineage>
</organism>
<reference evidence="1" key="2">
    <citation type="journal article" date="2015" name="Fish Shellfish Immunol.">
        <title>Early steps in the European eel (Anguilla anguilla)-Vibrio vulnificus interaction in the gills: Role of the RtxA13 toxin.</title>
        <authorList>
            <person name="Callol A."/>
            <person name="Pajuelo D."/>
            <person name="Ebbesson L."/>
            <person name="Teles M."/>
            <person name="MacKenzie S."/>
            <person name="Amaro C."/>
        </authorList>
    </citation>
    <scope>NUCLEOTIDE SEQUENCE</scope>
</reference>
<accession>A0A0E9U1N5</accession>
<dbReference type="AlphaFoldDB" id="A0A0E9U1N5"/>
<reference evidence="1" key="1">
    <citation type="submission" date="2014-11" db="EMBL/GenBank/DDBJ databases">
        <authorList>
            <person name="Amaro Gonzalez C."/>
        </authorList>
    </citation>
    <scope>NUCLEOTIDE SEQUENCE</scope>
</reference>
<dbReference type="EMBL" id="GBXM01049472">
    <property type="protein sequence ID" value="JAH59105.1"/>
    <property type="molecule type" value="Transcribed_RNA"/>
</dbReference>
<name>A0A0E9U1N5_ANGAN</name>
<evidence type="ECO:0000313" key="1">
    <source>
        <dbReference type="EMBL" id="JAH59105.1"/>
    </source>
</evidence>
<proteinExistence type="predicted"/>
<sequence length="47" mass="5497">MNWPIWCDTKRPSGKIIYCLLYIISEHLYILWAVCQEAAGLLSDNRV</sequence>
<protein>
    <submittedName>
        <fullName evidence="1">Uncharacterized protein</fullName>
    </submittedName>
</protein>